<dbReference type="AlphaFoldDB" id="A0A1R2C2Q7"/>
<dbReference type="GO" id="GO:0015031">
    <property type="term" value="P:protein transport"/>
    <property type="evidence" value="ECO:0007669"/>
    <property type="project" value="TreeGrafter"/>
</dbReference>
<dbReference type="SUPFAM" id="SSF81296">
    <property type="entry name" value="E set domains"/>
    <property type="match status" value="1"/>
</dbReference>
<dbReference type="Proteomes" id="UP000187209">
    <property type="component" value="Unassembled WGS sequence"/>
</dbReference>
<reference evidence="2 3" key="1">
    <citation type="submission" date="2016-11" db="EMBL/GenBank/DDBJ databases">
        <title>The macronuclear genome of Stentor coeruleus: a giant cell with tiny introns.</title>
        <authorList>
            <person name="Slabodnick M."/>
            <person name="Ruby J.G."/>
            <person name="Reiff S.B."/>
            <person name="Swart E.C."/>
            <person name="Gosai S."/>
            <person name="Prabakaran S."/>
            <person name="Witkowska E."/>
            <person name="Larue G.E."/>
            <person name="Fisher S."/>
            <person name="Freeman R.M."/>
            <person name="Gunawardena J."/>
            <person name="Chu W."/>
            <person name="Stover N.A."/>
            <person name="Gregory B.D."/>
            <person name="Nowacki M."/>
            <person name="Derisi J."/>
            <person name="Roy S.W."/>
            <person name="Marshall W.F."/>
            <person name="Sood P."/>
        </authorList>
    </citation>
    <scope>NUCLEOTIDE SEQUENCE [LARGE SCALE GENOMIC DNA]</scope>
    <source>
        <strain evidence="2">WM001</strain>
    </source>
</reference>
<evidence type="ECO:0000259" key="1">
    <source>
        <dbReference type="Pfam" id="PF00339"/>
    </source>
</evidence>
<dbReference type="InterPro" id="IPR011021">
    <property type="entry name" value="Arrestin-like_N"/>
</dbReference>
<sequence length="371" mass="41784">MGTSTSSIGNIYVELAKQSFIVGENIQGKVHVSIQNDMPPGFLDFQFSGKERLLWAEEGLSQASLSYTTNKKRSICKVRYELFTWDKVLECGDYTIPFTFNVPDSIPGSFFFEADTTKFVIYYSICVKLVSDQYKLRSKNKVIIFAKKLNIERNVVVEKDVGFSGCFCKKKGFVKLKSVMSQDTYRPTEVLECSLDIDNSKGKTSIKKIISSILYVIRINIPGHAGIYHQECIYEQEQSVNVGPGGLIAGPYAAKIQIDISKIKQYLLRINSLDTEITQSSYFLDLKLVSEGLFTCGGESPRISMLIYLYPDGDVPIKAIEPPKNWKPKVLSPIKIDYSSCFEVPSKLDQETEQLNITTQQNDLAVKSIDH</sequence>
<dbReference type="EMBL" id="MPUH01000311">
    <property type="protein sequence ID" value="OMJ83239.1"/>
    <property type="molecule type" value="Genomic_DNA"/>
</dbReference>
<dbReference type="InterPro" id="IPR050357">
    <property type="entry name" value="Arrestin_domain-protein"/>
</dbReference>
<dbReference type="OrthoDB" id="290614at2759"/>
<comment type="caution">
    <text evidence="2">The sequence shown here is derived from an EMBL/GenBank/DDBJ whole genome shotgun (WGS) entry which is preliminary data.</text>
</comment>
<dbReference type="PANTHER" id="PTHR11188">
    <property type="entry name" value="ARRESTIN DOMAIN CONTAINING PROTEIN"/>
    <property type="match status" value="1"/>
</dbReference>
<name>A0A1R2C2Q7_9CILI</name>
<feature type="domain" description="Arrestin-like N-terminal" evidence="1">
    <location>
        <begin position="11"/>
        <end position="149"/>
    </location>
</feature>
<evidence type="ECO:0000313" key="3">
    <source>
        <dbReference type="Proteomes" id="UP000187209"/>
    </source>
</evidence>
<dbReference type="PANTHER" id="PTHR11188:SF17">
    <property type="entry name" value="FI21816P1"/>
    <property type="match status" value="1"/>
</dbReference>
<gene>
    <name evidence="2" type="ORF">SteCoe_15893</name>
</gene>
<dbReference type="InterPro" id="IPR014756">
    <property type="entry name" value="Ig_E-set"/>
</dbReference>
<dbReference type="GO" id="GO:0005737">
    <property type="term" value="C:cytoplasm"/>
    <property type="evidence" value="ECO:0007669"/>
    <property type="project" value="TreeGrafter"/>
</dbReference>
<evidence type="ECO:0000313" key="2">
    <source>
        <dbReference type="EMBL" id="OMJ83239.1"/>
    </source>
</evidence>
<accession>A0A1R2C2Q7</accession>
<dbReference type="Gene3D" id="2.60.40.640">
    <property type="match status" value="1"/>
</dbReference>
<keyword evidence="3" id="KW-1185">Reference proteome</keyword>
<dbReference type="Pfam" id="PF00339">
    <property type="entry name" value="Arrestin_N"/>
    <property type="match status" value="1"/>
</dbReference>
<organism evidence="2 3">
    <name type="scientific">Stentor coeruleus</name>
    <dbReference type="NCBI Taxonomy" id="5963"/>
    <lineage>
        <taxon>Eukaryota</taxon>
        <taxon>Sar</taxon>
        <taxon>Alveolata</taxon>
        <taxon>Ciliophora</taxon>
        <taxon>Postciliodesmatophora</taxon>
        <taxon>Heterotrichea</taxon>
        <taxon>Heterotrichida</taxon>
        <taxon>Stentoridae</taxon>
        <taxon>Stentor</taxon>
    </lineage>
</organism>
<proteinExistence type="predicted"/>
<protein>
    <recommendedName>
        <fullName evidence="1">Arrestin-like N-terminal domain-containing protein</fullName>
    </recommendedName>
</protein>
<dbReference type="InterPro" id="IPR014752">
    <property type="entry name" value="Arrestin-like_C"/>
</dbReference>